<name>A0ABY6MR53_9BURK</name>
<organism evidence="1 2">
    <name type="scientific">Caldimonas aquatica</name>
    <dbReference type="NCBI Taxonomy" id="376175"/>
    <lineage>
        <taxon>Bacteria</taxon>
        <taxon>Pseudomonadati</taxon>
        <taxon>Pseudomonadota</taxon>
        <taxon>Betaproteobacteria</taxon>
        <taxon>Burkholderiales</taxon>
        <taxon>Sphaerotilaceae</taxon>
        <taxon>Caldimonas</taxon>
    </lineage>
</organism>
<gene>
    <name evidence="1" type="ORF">OMP39_12600</name>
</gene>
<proteinExistence type="predicted"/>
<keyword evidence="2" id="KW-1185">Reference proteome</keyword>
<dbReference type="Proteomes" id="UP001163266">
    <property type="component" value="Chromosome"/>
</dbReference>
<reference evidence="1" key="1">
    <citation type="submission" date="2022-10" db="EMBL/GenBank/DDBJ databases">
        <title>Complete genome sequence of Schlegelella aquatica LMG 23380.</title>
        <authorList>
            <person name="Musilova J."/>
            <person name="Kourilova X."/>
            <person name="Bezdicek M."/>
            <person name="Hermankova K."/>
            <person name="Obruca S."/>
            <person name="Sedlar K."/>
        </authorList>
    </citation>
    <scope>NUCLEOTIDE SEQUENCE</scope>
    <source>
        <strain evidence="1">LMG 23380</strain>
    </source>
</reference>
<evidence type="ECO:0000313" key="1">
    <source>
        <dbReference type="EMBL" id="UZD54490.1"/>
    </source>
</evidence>
<dbReference type="EMBL" id="CP110257">
    <property type="protein sequence ID" value="UZD54490.1"/>
    <property type="molecule type" value="Genomic_DNA"/>
</dbReference>
<evidence type="ECO:0000313" key="2">
    <source>
        <dbReference type="Proteomes" id="UP001163266"/>
    </source>
</evidence>
<dbReference type="RefSeq" id="WP_264892058.1">
    <property type="nucleotide sequence ID" value="NZ_CP110257.1"/>
</dbReference>
<accession>A0ABY6MR53</accession>
<sequence length="74" mass="7735">MTSRHPPAPAAPPALVHRRTFLGAAVCAPALAVAAASEGARAAAAPEAPEEADRPQGYHVTEHILQYYATAAYW</sequence>
<dbReference type="PROSITE" id="PS51318">
    <property type="entry name" value="TAT"/>
    <property type="match status" value="1"/>
</dbReference>
<dbReference type="InterPro" id="IPR006311">
    <property type="entry name" value="TAT_signal"/>
</dbReference>
<protein>
    <submittedName>
        <fullName evidence="1">Formate dehydrogenase</fullName>
    </submittedName>
</protein>